<protein>
    <submittedName>
        <fullName evidence="1">Uncharacterized protein</fullName>
    </submittedName>
</protein>
<accession>A0A843X4A3</accession>
<name>A0A843X4A3_COLES</name>
<proteinExistence type="predicted"/>
<keyword evidence="2" id="KW-1185">Reference proteome</keyword>
<sequence length="206" mass="22278">MVWVSEVVEALFRCGPASPSHCLVLRWFRSRVGRSGVGPQLGRAAVPCLAPWAWLVWPRGPCLVVSALRVLSGCLVRAPNCCFGNPFLGAVRGGTGVCSSLTSWCVRGAGWFCLWALDLVEVCGGRACGETVLLTWLLGVSRGDTWFSLPNLVEVQDVGACVVRLWSHVVAVVFRELLCLGGSRVWPDPGCGSWRYSVPLLCSTMQ</sequence>
<reference evidence="1" key="1">
    <citation type="submission" date="2017-07" db="EMBL/GenBank/DDBJ databases">
        <title>Taro Niue Genome Assembly and Annotation.</title>
        <authorList>
            <person name="Atibalentja N."/>
            <person name="Keating K."/>
            <person name="Fields C.J."/>
        </authorList>
    </citation>
    <scope>NUCLEOTIDE SEQUENCE</scope>
    <source>
        <strain evidence="1">Niue_2</strain>
        <tissue evidence="1">Leaf</tissue>
    </source>
</reference>
<dbReference type="Proteomes" id="UP000652761">
    <property type="component" value="Unassembled WGS sequence"/>
</dbReference>
<evidence type="ECO:0000313" key="1">
    <source>
        <dbReference type="EMBL" id="MQM10670.1"/>
    </source>
</evidence>
<organism evidence="1 2">
    <name type="scientific">Colocasia esculenta</name>
    <name type="common">Wild taro</name>
    <name type="synonym">Arum esculentum</name>
    <dbReference type="NCBI Taxonomy" id="4460"/>
    <lineage>
        <taxon>Eukaryota</taxon>
        <taxon>Viridiplantae</taxon>
        <taxon>Streptophyta</taxon>
        <taxon>Embryophyta</taxon>
        <taxon>Tracheophyta</taxon>
        <taxon>Spermatophyta</taxon>
        <taxon>Magnoliopsida</taxon>
        <taxon>Liliopsida</taxon>
        <taxon>Araceae</taxon>
        <taxon>Aroideae</taxon>
        <taxon>Colocasieae</taxon>
        <taxon>Colocasia</taxon>
    </lineage>
</organism>
<comment type="caution">
    <text evidence="1">The sequence shown here is derived from an EMBL/GenBank/DDBJ whole genome shotgun (WGS) entry which is preliminary data.</text>
</comment>
<dbReference type="AlphaFoldDB" id="A0A843X4A3"/>
<gene>
    <name evidence="1" type="ORF">Taro_043568</name>
</gene>
<evidence type="ECO:0000313" key="2">
    <source>
        <dbReference type="Proteomes" id="UP000652761"/>
    </source>
</evidence>
<dbReference type="EMBL" id="NMUH01004740">
    <property type="protein sequence ID" value="MQM10670.1"/>
    <property type="molecule type" value="Genomic_DNA"/>
</dbReference>